<dbReference type="InterPro" id="IPR017871">
    <property type="entry name" value="ABC_transporter-like_CS"/>
</dbReference>
<dbReference type="EMBL" id="LRBG01000038">
    <property type="protein sequence ID" value="KXU83117.1"/>
    <property type="molecule type" value="Genomic_DNA"/>
</dbReference>
<keyword evidence="6 8" id="KW-0067">ATP-binding</keyword>
<keyword evidence="3" id="KW-1003">Cell membrane</keyword>
<dbReference type="PANTHER" id="PTHR42788">
    <property type="entry name" value="TAURINE IMPORT ATP-BINDING PROTEIN-RELATED"/>
    <property type="match status" value="1"/>
</dbReference>
<dbReference type="PROSITE" id="PS00211">
    <property type="entry name" value="ABC_TRANSPORTER_1"/>
    <property type="match status" value="1"/>
</dbReference>
<comment type="similarity">
    <text evidence="1">Belongs to the ABC transporter superfamily.</text>
</comment>
<dbReference type="GO" id="GO:0016887">
    <property type="term" value="F:ATP hydrolysis activity"/>
    <property type="evidence" value="ECO:0007669"/>
    <property type="project" value="InterPro"/>
</dbReference>
<organism evidence="8 9">
    <name type="scientific">Paraburkholderia monticola</name>
    <dbReference type="NCBI Taxonomy" id="1399968"/>
    <lineage>
        <taxon>Bacteria</taxon>
        <taxon>Pseudomonadati</taxon>
        <taxon>Pseudomonadota</taxon>
        <taxon>Betaproteobacteria</taxon>
        <taxon>Burkholderiales</taxon>
        <taxon>Burkholderiaceae</taxon>
        <taxon>Paraburkholderia</taxon>
    </lineage>
</organism>
<sequence length="245" mass="26018">MNRPLAPLLEVRGLTRRFGERNVFGQVSFALARGEIVSLVGPSGCGKSTLLRAVAGLDRAATGSVLIDGIPLLAPSSRVGMIFQEPRLLPWLSVADNVAFAAGPHAGDNPRVDALLAEMGLAGVRDALPKQLSGGMAQRVALARGLFSEPDLLLLDEPFSAVDAITRARLQQLLLALKHARGTTVLLVTHDLDEALSLSDRVLLLSPASAGGPSRIARELPVTLQRPRNPRDASLNALRDVLLEM</sequence>
<comment type="caution">
    <text evidence="8">The sequence shown here is derived from an EMBL/GenBank/DDBJ whole genome shotgun (WGS) entry which is preliminary data.</text>
</comment>
<dbReference type="InterPro" id="IPR027417">
    <property type="entry name" value="P-loop_NTPase"/>
</dbReference>
<dbReference type="AlphaFoldDB" id="A0A149PDJ2"/>
<evidence type="ECO:0000259" key="7">
    <source>
        <dbReference type="PROSITE" id="PS50893"/>
    </source>
</evidence>
<protein>
    <submittedName>
        <fullName evidence="8">Sulfonate ABC transporter ATP-binding protein</fullName>
    </submittedName>
</protein>
<dbReference type="InterPro" id="IPR003439">
    <property type="entry name" value="ABC_transporter-like_ATP-bd"/>
</dbReference>
<evidence type="ECO:0000256" key="1">
    <source>
        <dbReference type="ARBA" id="ARBA00005417"/>
    </source>
</evidence>
<keyword evidence="9" id="KW-1185">Reference proteome</keyword>
<dbReference type="GO" id="GO:0005524">
    <property type="term" value="F:ATP binding"/>
    <property type="evidence" value="ECO:0007669"/>
    <property type="project" value="UniProtKB-KW"/>
</dbReference>
<dbReference type="RefSeq" id="WP_062134940.1">
    <property type="nucleotide sequence ID" value="NZ_LRBG01000038.1"/>
</dbReference>
<dbReference type="PANTHER" id="PTHR42788:SF19">
    <property type="entry name" value="ALIPHATIC SULFONATES IMPORT ATP-BINDING PROTEIN SSUB 2"/>
    <property type="match status" value="1"/>
</dbReference>
<keyword evidence="2" id="KW-0813">Transport</keyword>
<dbReference type="SUPFAM" id="SSF52540">
    <property type="entry name" value="P-loop containing nucleoside triphosphate hydrolases"/>
    <property type="match status" value="1"/>
</dbReference>
<evidence type="ECO:0000256" key="4">
    <source>
        <dbReference type="ARBA" id="ARBA00022519"/>
    </source>
</evidence>
<dbReference type="Proteomes" id="UP000075613">
    <property type="component" value="Unassembled WGS sequence"/>
</dbReference>
<name>A0A149PDJ2_9BURK</name>
<dbReference type="SMART" id="SM00382">
    <property type="entry name" value="AAA"/>
    <property type="match status" value="1"/>
</dbReference>
<keyword evidence="4" id="KW-0472">Membrane</keyword>
<evidence type="ECO:0000256" key="2">
    <source>
        <dbReference type="ARBA" id="ARBA00022448"/>
    </source>
</evidence>
<feature type="domain" description="ABC transporter" evidence="7">
    <location>
        <begin position="9"/>
        <end position="232"/>
    </location>
</feature>
<proteinExistence type="inferred from homology"/>
<reference evidence="8 9" key="1">
    <citation type="journal article" date="2015" name="Int. J. Syst. Evol. Microbiol.">
        <title>Burkholderia monticola sp. nov., isolated from mountain soil.</title>
        <authorList>
            <person name="Baek I."/>
            <person name="Seo B."/>
            <person name="Lee I."/>
            <person name="Yi H."/>
            <person name="Chun J."/>
        </authorList>
    </citation>
    <scope>NUCLEOTIDE SEQUENCE [LARGE SCALE GENOMIC DNA]</scope>
    <source>
        <strain evidence="8 9">JC2948</strain>
    </source>
</reference>
<dbReference type="InterPro" id="IPR003593">
    <property type="entry name" value="AAA+_ATPase"/>
</dbReference>
<accession>A0A149PDJ2</accession>
<gene>
    <name evidence="8" type="ORF">CI15_28825</name>
</gene>
<evidence type="ECO:0000313" key="8">
    <source>
        <dbReference type="EMBL" id="KXU83117.1"/>
    </source>
</evidence>
<evidence type="ECO:0000256" key="5">
    <source>
        <dbReference type="ARBA" id="ARBA00022741"/>
    </source>
</evidence>
<evidence type="ECO:0000313" key="9">
    <source>
        <dbReference type="Proteomes" id="UP000075613"/>
    </source>
</evidence>
<dbReference type="PROSITE" id="PS50893">
    <property type="entry name" value="ABC_TRANSPORTER_2"/>
    <property type="match status" value="1"/>
</dbReference>
<keyword evidence="4" id="KW-0997">Cell inner membrane</keyword>
<dbReference type="Gene3D" id="3.40.50.300">
    <property type="entry name" value="P-loop containing nucleotide triphosphate hydrolases"/>
    <property type="match status" value="1"/>
</dbReference>
<keyword evidence="5" id="KW-0547">Nucleotide-binding</keyword>
<dbReference type="STRING" id="1399968.CI15_28825"/>
<evidence type="ECO:0000256" key="6">
    <source>
        <dbReference type="ARBA" id="ARBA00022840"/>
    </source>
</evidence>
<evidence type="ECO:0000256" key="3">
    <source>
        <dbReference type="ARBA" id="ARBA00022475"/>
    </source>
</evidence>
<dbReference type="InterPro" id="IPR050166">
    <property type="entry name" value="ABC_transporter_ATP-bind"/>
</dbReference>
<dbReference type="OrthoDB" id="9783039at2"/>
<dbReference type="Pfam" id="PF00005">
    <property type="entry name" value="ABC_tran"/>
    <property type="match status" value="1"/>
</dbReference>